<evidence type="ECO:0008006" key="3">
    <source>
        <dbReference type="Google" id="ProtNLM"/>
    </source>
</evidence>
<dbReference type="RefSeq" id="WP_171220557.1">
    <property type="nucleotide sequence ID" value="NZ_JABEPP010000007.1"/>
</dbReference>
<keyword evidence="2" id="KW-1185">Reference proteome</keyword>
<reference evidence="1 2" key="1">
    <citation type="submission" date="2020-04" db="EMBL/GenBank/DDBJ databases">
        <title>Enterovirga sp. isolate from soil.</title>
        <authorList>
            <person name="Chea S."/>
            <person name="Kim D.-U."/>
        </authorList>
    </citation>
    <scope>NUCLEOTIDE SEQUENCE [LARGE SCALE GENOMIC DNA]</scope>
    <source>
        <strain evidence="1 2">DB1703</strain>
    </source>
</reference>
<sequence length="91" mass="9742">MKMFRFTQAFDFKPSPGVTMHYAAGSVRKLPEAQVEAALAAGAGQIDESATEEMIVDDTPGPAPVIRQEPRPVYVAPKVREAAVEKAGKGK</sequence>
<evidence type="ECO:0000313" key="1">
    <source>
        <dbReference type="EMBL" id="NNM75054.1"/>
    </source>
</evidence>
<name>A0A849IAX4_9HYPH</name>
<proteinExistence type="predicted"/>
<gene>
    <name evidence="1" type="ORF">HJG44_22085</name>
</gene>
<dbReference type="EMBL" id="JABEPP010000007">
    <property type="protein sequence ID" value="NNM75054.1"/>
    <property type="molecule type" value="Genomic_DNA"/>
</dbReference>
<dbReference type="AlphaFoldDB" id="A0A849IAX4"/>
<protein>
    <recommendedName>
        <fullName evidence="3">Mu-like prophage FluMu N-terminal domain-containing protein</fullName>
    </recommendedName>
</protein>
<comment type="caution">
    <text evidence="1">The sequence shown here is derived from an EMBL/GenBank/DDBJ whole genome shotgun (WGS) entry which is preliminary data.</text>
</comment>
<accession>A0A849IAX4</accession>
<organism evidence="1 2">
    <name type="scientific">Enterovirga aerilata</name>
    <dbReference type="NCBI Taxonomy" id="2730920"/>
    <lineage>
        <taxon>Bacteria</taxon>
        <taxon>Pseudomonadati</taxon>
        <taxon>Pseudomonadota</taxon>
        <taxon>Alphaproteobacteria</taxon>
        <taxon>Hyphomicrobiales</taxon>
        <taxon>Methylobacteriaceae</taxon>
        <taxon>Enterovirga</taxon>
    </lineage>
</organism>
<dbReference type="Proteomes" id="UP000564885">
    <property type="component" value="Unassembled WGS sequence"/>
</dbReference>
<evidence type="ECO:0000313" key="2">
    <source>
        <dbReference type="Proteomes" id="UP000564885"/>
    </source>
</evidence>